<accession>A0A931DCF9</accession>
<evidence type="ECO:0000313" key="2">
    <source>
        <dbReference type="EMBL" id="MBG6086038.1"/>
    </source>
</evidence>
<dbReference type="CDD" id="cd00093">
    <property type="entry name" value="HTH_XRE"/>
    <property type="match status" value="1"/>
</dbReference>
<dbReference type="InterPro" id="IPR010982">
    <property type="entry name" value="Lambda_DNA-bd_dom_sf"/>
</dbReference>
<dbReference type="PANTHER" id="PTHR35010:SF2">
    <property type="entry name" value="BLL4672 PROTEIN"/>
    <property type="match status" value="1"/>
</dbReference>
<dbReference type="SUPFAM" id="SSF47413">
    <property type="entry name" value="lambda repressor-like DNA-binding domains"/>
    <property type="match status" value="1"/>
</dbReference>
<feature type="domain" description="HTH cro/C1-type" evidence="1">
    <location>
        <begin position="34"/>
        <end position="81"/>
    </location>
</feature>
<dbReference type="EMBL" id="JADOUA010000001">
    <property type="protein sequence ID" value="MBG6086038.1"/>
    <property type="molecule type" value="Genomic_DNA"/>
</dbReference>
<proteinExistence type="predicted"/>
<dbReference type="PANTHER" id="PTHR35010">
    <property type="entry name" value="BLL4672 PROTEIN-RELATED"/>
    <property type="match status" value="1"/>
</dbReference>
<dbReference type="PROSITE" id="PS50943">
    <property type="entry name" value="HTH_CROC1"/>
    <property type="match status" value="1"/>
</dbReference>
<dbReference type="RefSeq" id="WP_197009094.1">
    <property type="nucleotide sequence ID" value="NZ_BAABES010000014.1"/>
</dbReference>
<dbReference type="SMART" id="SM00530">
    <property type="entry name" value="HTH_XRE"/>
    <property type="match status" value="1"/>
</dbReference>
<evidence type="ECO:0000259" key="1">
    <source>
        <dbReference type="PROSITE" id="PS50943"/>
    </source>
</evidence>
<reference evidence="2" key="1">
    <citation type="submission" date="2020-11" db="EMBL/GenBank/DDBJ databases">
        <title>Sequencing the genomes of 1000 actinobacteria strains.</title>
        <authorList>
            <person name="Klenk H.-P."/>
        </authorList>
    </citation>
    <scope>NUCLEOTIDE SEQUENCE</scope>
    <source>
        <strain evidence="2">DSM 43175</strain>
    </source>
</reference>
<dbReference type="AlphaFoldDB" id="A0A931DCF9"/>
<dbReference type="Gene3D" id="1.10.260.40">
    <property type="entry name" value="lambda repressor-like DNA-binding domains"/>
    <property type="match status" value="1"/>
</dbReference>
<organism evidence="2 3">
    <name type="scientific">Actinomadura viridis</name>
    <dbReference type="NCBI Taxonomy" id="58110"/>
    <lineage>
        <taxon>Bacteria</taxon>
        <taxon>Bacillati</taxon>
        <taxon>Actinomycetota</taxon>
        <taxon>Actinomycetes</taxon>
        <taxon>Streptosporangiales</taxon>
        <taxon>Thermomonosporaceae</taxon>
        <taxon>Actinomadura</taxon>
    </lineage>
</organism>
<keyword evidence="3" id="KW-1185">Reference proteome</keyword>
<dbReference type="Proteomes" id="UP000614047">
    <property type="component" value="Unassembled WGS sequence"/>
</dbReference>
<protein>
    <submittedName>
        <fullName evidence="2">Transcriptional regulator with XRE-family HTH domain</fullName>
    </submittedName>
</protein>
<evidence type="ECO:0000313" key="3">
    <source>
        <dbReference type="Proteomes" id="UP000614047"/>
    </source>
</evidence>
<dbReference type="Pfam" id="PF17765">
    <property type="entry name" value="MLTR_LBD"/>
    <property type="match status" value="1"/>
</dbReference>
<dbReference type="InterPro" id="IPR041413">
    <property type="entry name" value="MLTR_LBD"/>
</dbReference>
<dbReference type="GO" id="GO:0003677">
    <property type="term" value="F:DNA binding"/>
    <property type="evidence" value="ECO:0007669"/>
    <property type="project" value="InterPro"/>
</dbReference>
<comment type="caution">
    <text evidence="2">The sequence shown here is derived from an EMBL/GenBank/DDBJ whole genome shotgun (WGS) entry which is preliminary data.</text>
</comment>
<dbReference type="InterPro" id="IPR001387">
    <property type="entry name" value="Cro/C1-type_HTH"/>
</dbReference>
<dbReference type="Gene3D" id="3.30.450.180">
    <property type="match status" value="1"/>
</dbReference>
<sequence>MERVELGAYLRSRREKLKPADVGLITAGRRRTPGLRRDEVALLANMSTDYYERIEQARGPRPSATTLGAIARALRLTPDERDHIYLLAGQTPPQANIDSRYAEPGLMCILDALAPTVPALVCDNLYTILAQNPLNVALLGPLAVTEGRNGNFLWRWFTDPEWRSRYLAEGHEPLGRHYVADLRATVARRGQDAFARRFVSALCTRSAEFRRIWERRDVAVRKSVRKVILHPEVGRLDLECDAVVSPPSGQRLVLFRPQPGTGTAERLEMLGVVGTEIFARDPAATTADRPRESSVT</sequence>
<name>A0A931DCF9_9ACTN</name>
<dbReference type="Pfam" id="PF13560">
    <property type="entry name" value="HTH_31"/>
    <property type="match status" value="1"/>
</dbReference>
<gene>
    <name evidence="2" type="ORF">IW256_000151</name>
</gene>